<dbReference type="InterPro" id="IPR002109">
    <property type="entry name" value="Glutaredoxin"/>
</dbReference>
<dbReference type="PANTHER" id="PTHR34386">
    <property type="entry name" value="GLUTAREDOXIN"/>
    <property type="match status" value="1"/>
</dbReference>
<dbReference type="PANTHER" id="PTHR34386:SF1">
    <property type="entry name" value="GLUTAREDOXIN-LIKE PROTEIN NRDH"/>
    <property type="match status" value="1"/>
</dbReference>
<feature type="domain" description="Glutaredoxin" evidence="3">
    <location>
        <begin position="7"/>
        <end position="66"/>
    </location>
</feature>
<comment type="caution">
    <text evidence="4">The sequence shown here is derived from an EMBL/GenBank/DDBJ whole genome shotgun (WGS) entry which is preliminary data.</text>
</comment>
<keyword evidence="1" id="KW-1015">Disulfide bond</keyword>
<dbReference type="STRING" id="1618480.US11_C0001G0082"/>
<evidence type="ECO:0000313" key="5">
    <source>
        <dbReference type="Proteomes" id="UP000034344"/>
    </source>
</evidence>
<sequence length="80" mass="9379">MKEQKKVKVFSTPTCPYCYMVKDYLKEKHVQFEDINVSIDQVQAMNMVKRSGQMGVPQLWIDDRVVVGFNKPEIDELLKL</sequence>
<dbReference type="PROSITE" id="PS00195">
    <property type="entry name" value="GLUTAREDOXIN_1"/>
    <property type="match status" value="1"/>
</dbReference>
<dbReference type="InterPro" id="IPR014025">
    <property type="entry name" value="Glutaredoxin_subgr"/>
</dbReference>
<accession>A0A0G0E5D8</accession>
<evidence type="ECO:0000256" key="1">
    <source>
        <dbReference type="ARBA" id="ARBA00023157"/>
    </source>
</evidence>
<name>A0A0G0E5D8_9BACT</name>
<dbReference type="GO" id="GO:0045454">
    <property type="term" value="P:cell redox homeostasis"/>
    <property type="evidence" value="ECO:0007669"/>
    <property type="project" value="TreeGrafter"/>
</dbReference>
<dbReference type="CDD" id="cd02976">
    <property type="entry name" value="NrdH"/>
    <property type="match status" value="1"/>
</dbReference>
<gene>
    <name evidence="4" type="ORF">US11_C0001G0082</name>
</gene>
<dbReference type="InterPro" id="IPR051548">
    <property type="entry name" value="Grx-like_ET"/>
</dbReference>
<dbReference type="GO" id="GO:0009055">
    <property type="term" value="F:electron transfer activity"/>
    <property type="evidence" value="ECO:0007669"/>
    <property type="project" value="TreeGrafter"/>
</dbReference>
<dbReference type="AlphaFoldDB" id="A0A0G0E5D8"/>
<proteinExistence type="predicted"/>
<dbReference type="Proteomes" id="UP000034344">
    <property type="component" value="Unassembled WGS sequence"/>
</dbReference>
<evidence type="ECO:0000313" key="4">
    <source>
        <dbReference type="EMBL" id="KKQ02123.1"/>
    </source>
</evidence>
<keyword evidence="2" id="KW-0676">Redox-active center</keyword>
<dbReference type="EMBL" id="LBRS01000001">
    <property type="protein sequence ID" value="KKQ02123.1"/>
    <property type="molecule type" value="Genomic_DNA"/>
</dbReference>
<dbReference type="Pfam" id="PF00462">
    <property type="entry name" value="Glutaredoxin"/>
    <property type="match status" value="1"/>
</dbReference>
<dbReference type="Gene3D" id="3.40.30.10">
    <property type="entry name" value="Glutaredoxin"/>
    <property type="match status" value="1"/>
</dbReference>
<dbReference type="PRINTS" id="PR00160">
    <property type="entry name" value="GLUTAREDOXIN"/>
</dbReference>
<dbReference type="PROSITE" id="PS51354">
    <property type="entry name" value="GLUTAREDOXIN_2"/>
    <property type="match status" value="1"/>
</dbReference>
<evidence type="ECO:0000256" key="2">
    <source>
        <dbReference type="ARBA" id="ARBA00023284"/>
    </source>
</evidence>
<dbReference type="SUPFAM" id="SSF52833">
    <property type="entry name" value="Thioredoxin-like"/>
    <property type="match status" value="1"/>
</dbReference>
<dbReference type="InterPro" id="IPR011767">
    <property type="entry name" value="GLR_AS"/>
</dbReference>
<reference evidence="4 5" key="1">
    <citation type="journal article" date="2015" name="Nature">
        <title>rRNA introns, odd ribosomes, and small enigmatic genomes across a large radiation of phyla.</title>
        <authorList>
            <person name="Brown C.T."/>
            <person name="Hug L.A."/>
            <person name="Thomas B.C."/>
            <person name="Sharon I."/>
            <person name="Castelle C.J."/>
            <person name="Singh A."/>
            <person name="Wilkins M.J."/>
            <person name="Williams K.H."/>
            <person name="Banfield J.F."/>
        </authorList>
    </citation>
    <scope>NUCLEOTIDE SEQUENCE [LARGE SCALE GENOMIC DNA]</scope>
</reference>
<evidence type="ECO:0000259" key="3">
    <source>
        <dbReference type="Pfam" id="PF00462"/>
    </source>
</evidence>
<organism evidence="4 5">
    <name type="scientific">Candidatus Roizmanbacteria bacterium GW2011_GWA2_36_23</name>
    <dbReference type="NCBI Taxonomy" id="1618480"/>
    <lineage>
        <taxon>Bacteria</taxon>
        <taxon>Candidatus Roizmaniibacteriota</taxon>
    </lineage>
</organism>
<protein>
    <submittedName>
        <fullName evidence="4">YruB family glutaredoxin-like protein</fullName>
    </submittedName>
</protein>
<dbReference type="InterPro" id="IPR036249">
    <property type="entry name" value="Thioredoxin-like_sf"/>
</dbReference>